<evidence type="ECO:0008006" key="4">
    <source>
        <dbReference type="Google" id="ProtNLM"/>
    </source>
</evidence>
<gene>
    <name evidence="2" type="ORF">CIAN88_09185</name>
</gene>
<feature type="transmembrane region" description="Helical" evidence="1">
    <location>
        <begin position="193"/>
        <end position="211"/>
    </location>
</feature>
<dbReference type="RefSeq" id="WP_044905114.1">
    <property type="nucleotide sequence ID" value="NZ_JAQCQO010000012.1"/>
</dbReference>
<name>A0A099I6I1_CLOIN</name>
<organism evidence="2 3">
    <name type="scientific">Clostridium innocuum</name>
    <dbReference type="NCBI Taxonomy" id="1522"/>
    <lineage>
        <taxon>Bacteria</taxon>
        <taxon>Bacillati</taxon>
        <taxon>Bacillota</taxon>
        <taxon>Clostridia</taxon>
        <taxon>Eubacteriales</taxon>
        <taxon>Clostridiaceae</taxon>
        <taxon>Clostridium</taxon>
    </lineage>
</organism>
<sequence length="260" mass="30338">MKTYSFTKKPLIETYGCAYSKRDLLLTIGGACLCVGAICYMQRLQLLYTCVVIATLMLLLPAVISSYFIYQSEKKRFEEYCHYFEGMRMYFKVYGKLNTALKETCNLFADDSQMSVCIHRAVMEIEDSGEYAKALGYIEEFYENTYLKRLHSLLITGEKQGGDSVYYNLDLIDYDGWKNSMLMFQKKKKSAKYMFFLMTVLSFAISVYSVLAYQDAQVQAGIIENAQYQLFTFLELEILMLLFLVVYMSLVNKKWLRRDE</sequence>
<evidence type="ECO:0000313" key="3">
    <source>
        <dbReference type="Proteomes" id="UP000030008"/>
    </source>
</evidence>
<keyword evidence="1" id="KW-0472">Membrane</keyword>
<dbReference type="Proteomes" id="UP000030008">
    <property type="component" value="Unassembled WGS sequence"/>
</dbReference>
<keyword evidence="1" id="KW-1133">Transmembrane helix</keyword>
<protein>
    <recommendedName>
        <fullName evidence="4">Type II secretion system protein GspF domain-containing protein</fullName>
    </recommendedName>
</protein>
<evidence type="ECO:0000256" key="1">
    <source>
        <dbReference type="SAM" id="Phobius"/>
    </source>
</evidence>
<feature type="transmembrane region" description="Helical" evidence="1">
    <location>
        <begin position="231"/>
        <end position="250"/>
    </location>
</feature>
<comment type="caution">
    <text evidence="2">The sequence shown here is derived from an EMBL/GenBank/DDBJ whole genome shotgun (WGS) entry which is preliminary data.</text>
</comment>
<keyword evidence="1" id="KW-0812">Transmembrane</keyword>
<accession>A0A099I6I1</accession>
<dbReference type="EMBL" id="JQIF01000039">
    <property type="protein sequence ID" value="KGJ53574.1"/>
    <property type="molecule type" value="Genomic_DNA"/>
</dbReference>
<proteinExistence type="predicted"/>
<reference evidence="2 3" key="1">
    <citation type="submission" date="2014-08" db="EMBL/GenBank/DDBJ databases">
        <title>Clostridium innocuum, an unnegligible vancomycin-resistant pathogen causing extra-intestinal infections.</title>
        <authorList>
            <person name="Feng Y."/>
            <person name="Chiu C.-H."/>
        </authorList>
    </citation>
    <scope>NUCLEOTIDE SEQUENCE [LARGE SCALE GENOMIC DNA]</scope>
    <source>
        <strain evidence="2 3">AN88</strain>
    </source>
</reference>
<evidence type="ECO:0000313" key="2">
    <source>
        <dbReference type="EMBL" id="KGJ53574.1"/>
    </source>
</evidence>
<feature type="transmembrane region" description="Helical" evidence="1">
    <location>
        <begin position="46"/>
        <end position="70"/>
    </location>
</feature>
<dbReference type="AlphaFoldDB" id="A0A099I6I1"/>
<feature type="transmembrane region" description="Helical" evidence="1">
    <location>
        <begin position="24"/>
        <end position="40"/>
    </location>
</feature>